<proteinExistence type="predicted"/>
<accession>A0A1L7T6W3</accession>
<reference evidence="2" key="1">
    <citation type="journal article" date="2016" name="Genome Biol. Evol.">
        <title>Comparative 'omics' of the Fusarium fujikuroi species complex highlights differences in genetic potential and metabolite synthesis.</title>
        <authorList>
            <person name="Niehaus E.-M."/>
            <person name="Muensterkoetter M."/>
            <person name="Proctor R.H."/>
            <person name="Brown D.W."/>
            <person name="Sharon A."/>
            <person name="Idan Y."/>
            <person name="Oren-Young L."/>
            <person name="Sieber C.M."/>
            <person name="Novak O."/>
            <person name="Pencik A."/>
            <person name="Tarkowska D."/>
            <person name="Hromadova K."/>
            <person name="Freeman S."/>
            <person name="Maymon M."/>
            <person name="Elazar M."/>
            <person name="Youssef S.A."/>
            <person name="El-Shabrawy E.S.M."/>
            <person name="Shalaby A.B.A."/>
            <person name="Houterman P."/>
            <person name="Brock N.L."/>
            <person name="Burkhardt I."/>
            <person name="Tsavkelova E.A."/>
            <person name="Dickschat J.S."/>
            <person name="Galuszka P."/>
            <person name="Gueldener U."/>
            <person name="Tudzynski B."/>
        </authorList>
    </citation>
    <scope>NUCLEOTIDE SEQUENCE [LARGE SCALE GENOMIC DNA]</scope>
    <source>
        <strain evidence="2">MRC7560</strain>
    </source>
</reference>
<dbReference type="VEuPathDB" id="FungiDB:FMAN_06957"/>
<dbReference type="SUPFAM" id="SSF52047">
    <property type="entry name" value="RNI-like"/>
    <property type="match status" value="1"/>
</dbReference>
<comment type="caution">
    <text evidence="1">The sequence shown here is derived from an EMBL/GenBank/DDBJ whole genome shotgun (WGS) entry which is preliminary data.</text>
</comment>
<organism evidence="1 2">
    <name type="scientific">Fusarium mangiferae</name>
    <name type="common">Mango malformation disease fungus</name>
    <dbReference type="NCBI Taxonomy" id="192010"/>
    <lineage>
        <taxon>Eukaryota</taxon>
        <taxon>Fungi</taxon>
        <taxon>Dikarya</taxon>
        <taxon>Ascomycota</taxon>
        <taxon>Pezizomycotina</taxon>
        <taxon>Sordariomycetes</taxon>
        <taxon>Hypocreomycetidae</taxon>
        <taxon>Hypocreales</taxon>
        <taxon>Nectriaceae</taxon>
        <taxon>Fusarium</taxon>
        <taxon>Fusarium fujikuroi species complex</taxon>
    </lineage>
</organism>
<protein>
    <submittedName>
        <fullName evidence="1">Uncharacterized protein</fullName>
    </submittedName>
</protein>
<dbReference type="EMBL" id="FCQH01000005">
    <property type="protein sequence ID" value="CVK91873.1"/>
    <property type="molecule type" value="Genomic_DNA"/>
</dbReference>
<evidence type="ECO:0000313" key="1">
    <source>
        <dbReference type="EMBL" id="CVK91873.1"/>
    </source>
</evidence>
<keyword evidence="2" id="KW-1185">Reference proteome</keyword>
<dbReference type="Proteomes" id="UP000184255">
    <property type="component" value="Unassembled WGS sequence"/>
</dbReference>
<sequence length="453" mass="52191">MSFATDIQSLPSEVLRDIFFFVRNEKNGQRSIKECRLVSHCFNNAASPLLLTQVSVCLTSESFDRLKHICNHPIFSKSVQSVRIVTSYYEAELACNRPLFMLEAKARLLRHVETMERSRSYRNKYPHTQEQSRWLSNMAWRTEPEFEQLFSDQVDEESPTPTQRLFLKLYDMYKELYNDQQKLREGRSHITRLCAALSSLSNMVSFELNDIRNMGGMEHLDASDFAHTGYDHTILQHFSPILRKSRWCGSFKTIHTATPPVEMIGTLCSELADKGLRPGIIRLRLVPPPSMQAWQLSPSQQSRVKKLVAQTTKLALYVDFQARSYELKNNPKHEMLALCSITQSWMSAPHLEDIHVEFIGYPPLNMRPTVSLDDILPANLSWPRLRSLSLHNQPFTVMELKSLVARHSETLRDLDLQACWLADGSWDDVKEAIQNQQELERSSIKYPAGGNQS</sequence>
<gene>
    <name evidence="1" type="ORF">FMAN_06957</name>
</gene>
<name>A0A1L7T6W3_FUSMA</name>
<evidence type="ECO:0000313" key="2">
    <source>
        <dbReference type="Proteomes" id="UP000184255"/>
    </source>
</evidence>
<dbReference type="AlphaFoldDB" id="A0A1L7T6W3"/>
<dbReference type="RefSeq" id="XP_041681177.1">
    <property type="nucleotide sequence ID" value="XM_041830523.1"/>
</dbReference>
<dbReference type="GeneID" id="65086220"/>